<dbReference type="OrthoDB" id="9815124at2"/>
<dbReference type="Pfam" id="PF01261">
    <property type="entry name" value="AP_endonuc_2"/>
    <property type="match status" value="1"/>
</dbReference>
<keyword evidence="3" id="KW-1185">Reference proteome</keyword>
<dbReference type="GO" id="GO:0016853">
    <property type="term" value="F:isomerase activity"/>
    <property type="evidence" value="ECO:0007669"/>
    <property type="project" value="UniProtKB-KW"/>
</dbReference>
<dbReference type="Proteomes" id="UP000253318">
    <property type="component" value="Unassembled WGS sequence"/>
</dbReference>
<reference evidence="2 3" key="1">
    <citation type="submission" date="2018-04" db="EMBL/GenBank/DDBJ databases">
        <title>Novel actinobacteria from marine sediment.</title>
        <authorList>
            <person name="Ng Z.Y."/>
            <person name="Tan G.Y.A."/>
        </authorList>
    </citation>
    <scope>NUCLEOTIDE SEQUENCE [LARGE SCALE GENOMIC DNA]</scope>
    <source>
        <strain evidence="2 3">TPS81</strain>
    </source>
</reference>
<dbReference type="InterPro" id="IPR013022">
    <property type="entry name" value="Xyl_isomerase-like_TIM-brl"/>
</dbReference>
<feature type="domain" description="Xylose isomerase-like TIM barrel" evidence="1">
    <location>
        <begin position="20"/>
        <end position="159"/>
    </location>
</feature>
<protein>
    <submittedName>
        <fullName evidence="2">Xylose isomerase</fullName>
    </submittedName>
</protein>
<proteinExistence type="predicted"/>
<name>A0A368T0V5_9ACTN</name>
<keyword evidence="2" id="KW-0413">Isomerase</keyword>
<dbReference type="RefSeq" id="WP_114400511.1">
    <property type="nucleotide sequence ID" value="NZ_QEIM01000236.1"/>
</dbReference>
<dbReference type="EMBL" id="QEIN01000205">
    <property type="protein sequence ID" value="RCV52946.1"/>
    <property type="molecule type" value="Genomic_DNA"/>
</dbReference>
<evidence type="ECO:0000259" key="1">
    <source>
        <dbReference type="Pfam" id="PF01261"/>
    </source>
</evidence>
<dbReference type="Gene3D" id="3.20.20.150">
    <property type="entry name" value="Divalent-metal-dependent TIM barrel enzymes"/>
    <property type="match status" value="1"/>
</dbReference>
<evidence type="ECO:0000313" key="3">
    <source>
        <dbReference type="Proteomes" id="UP000253318"/>
    </source>
</evidence>
<accession>A0A368T0V5</accession>
<sequence length="255" mass="27004">MLIAGLASVTFRRLAAEEIVELAHAAGLGAVEWGGDVHVPAGRTDVAEQVRRRTLLAGLGIAAYGSYYKAGHSDPEEFTAVLDTAAALGAPRVRVWAGVLGSEQADEPYRRRVAADLARCAGLAAGRGMAVSPEYHVESLTDDLGSALDLYAAVASPALAGHWQPRESPDTAACLREIEALLPNLAAVHVFSWGDDGFTDRLPLADRADLWLPALKLLAADGRDRHATLEFVPDDDPEALLRDAAALREWIAAAG</sequence>
<dbReference type="InterPro" id="IPR036237">
    <property type="entry name" value="Xyl_isomerase-like_sf"/>
</dbReference>
<comment type="caution">
    <text evidence="2">The sequence shown here is derived from an EMBL/GenBank/DDBJ whole genome shotgun (WGS) entry which is preliminary data.</text>
</comment>
<evidence type="ECO:0000313" key="2">
    <source>
        <dbReference type="EMBL" id="RCV52946.1"/>
    </source>
</evidence>
<dbReference type="AlphaFoldDB" id="A0A368T0V5"/>
<dbReference type="SUPFAM" id="SSF51658">
    <property type="entry name" value="Xylose isomerase-like"/>
    <property type="match status" value="1"/>
</dbReference>
<organism evidence="2 3">
    <name type="scientific">Marinitenerispora sediminis</name>
    <dbReference type="NCBI Taxonomy" id="1931232"/>
    <lineage>
        <taxon>Bacteria</taxon>
        <taxon>Bacillati</taxon>
        <taxon>Actinomycetota</taxon>
        <taxon>Actinomycetes</taxon>
        <taxon>Streptosporangiales</taxon>
        <taxon>Nocardiopsidaceae</taxon>
        <taxon>Marinitenerispora</taxon>
    </lineage>
</organism>
<gene>
    <name evidence="2" type="ORF">DEF24_21235</name>
</gene>